<dbReference type="InterPro" id="IPR027417">
    <property type="entry name" value="P-loop_NTPase"/>
</dbReference>
<dbReference type="InterPro" id="IPR041664">
    <property type="entry name" value="AAA_16"/>
</dbReference>
<name>A0A5C4WNK1_9ACTN</name>
<dbReference type="GO" id="GO:0003677">
    <property type="term" value="F:DNA binding"/>
    <property type="evidence" value="ECO:0007669"/>
    <property type="project" value="InterPro"/>
</dbReference>
<evidence type="ECO:0000313" key="4">
    <source>
        <dbReference type="EMBL" id="KAB8195307.1"/>
    </source>
</evidence>
<feature type="compositionally biased region" description="Low complexity" evidence="3">
    <location>
        <begin position="493"/>
        <end position="508"/>
    </location>
</feature>
<comment type="caution">
    <text evidence="4">The sequence shown here is derived from an EMBL/GenBank/DDBJ whole genome shotgun (WGS) entry which is preliminary data.</text>
</comment>
<accession>A0A5C4WNK1</accession>
<dbReference type="SUPFAM" id="SSF52540">
    <property type="entry name" value="P-loop containing nucleoside triphosphate hydrolases"/>
    <property type="match status" value="1"/>
</dbReference>
<dbReference type="GO" id="GO:0004016">
    <property type="term" value="F:adenylate cyclase activity"/>
    <property type="evidence" value="ECO:0007669"/>
    <property type="project" value="TreeGrafter"/>
</dbReference>
<dbReference type="PANTHER" id="PTHR16305:SF35">
    <property type="entry name" value="TRANSCRIPTIONAL ACTIVATOR DOMAIN"/>
    <property type="match status" value="1"/>
</dbReference>
<organism evidence="4 5">
    <name type="scientific">Nonomuraea phyllanthi</name>
    <dbReference type="NCBI Taxonomy" id="2219224"/>
    <lineage>
        <taxon>Bacteria</taxon>
        <taxon>Bacillati</taxon>
        <taxon>Actinomycetota</taxon>
        <taxon>Actinomycetes</taxon>
        <taxon>Streptosporangiales</taxon>
        <taxon>Streptosporangiaceae</taxon>
        <taxon>Nonomuraea</taxon>
    </lineage>
</organism>
<dbReference type="InterPro" id="IPR036388">
    <property type="entry name" value="WH-like_DNA-bd_sf"/>
</dbReference>
<dbReference type="GO" id="GO:0005524">
    <property type="term" value="F:ATP binding"/>
    <property type="evidence" value="ECO:0007669"/>
    <property type="project" value="UniProtKB-KW"/>
</dbReference>
<dbReference type="Pfam" id="PF00196">
    <property type="entry name" value="GerE"/>
    <property type="match status" value="1"/>
</dbReference>
<dbReference type="SUPFAM" id="SSF46894">
    <property type="entry name" value="C-terminal effector domain of the bipartite response regulators"/>
    <property type="match status" value="1"/>
</dbReference>
<dbReference type="SMART" id="SM00421">
    <property type="entry name" value="HTH_LUXR"/>
    <property type="match status" value="1"/>
</dbReference>
<evidence type="ECO:0000313" key="5">
    <source>
        <dbReference type="Proteomes" id="UP000312512"/>
    </source>
</evidence>
<sequence length="999" mass="106068">MGTEYDDSAGSCWPLVLARHVRKALDQLHDPRYVVRVLHGRAIEQSAVGRLLAEARTGASAALVVRGEIGIGKTALLDHAGARAASLGMRVLRCTGVESETELPFAALHLLLRPHLPLADALPEPQAAALHGAFGLTRESAGDRFLVGMAALTMMSQLTRGGPLLCLVDDAHRLDRASGDALLFAARRLDAEGAVMLFAADDGFALGVLPELRLTRLADPDAAAVVESVTGRRPVPSVLDRLLGEAEGNPLALRELAAALTPEQRSGSLPALPLGVNGTPTVSRVQQVFRTRIERLPPRTRALLLVAAADNTGLVHVVRAAAAAFDAALGDLSPAEEASLVRVSGASIAFCHPLVRVAAYQGASAIDRMAAHRALAGALRGTTHADRRAWHRATAMAGPDERTARDLDAVARREKARQGHAAAASAYERAAELSATRRAAATRLTAAARAAFDAGQLTQATRLADQALDLREDPLRRPPSATPSQHSPPDLWGPTTLPPGALGGAAADAPAAHANAGFPWGRAGAHDDWEADAVRLRAAVAFEESSPVQGSRILVESATLRSSDAPASAAVMLVEAARAAWYTGDAELAARIAHDLRDLHGQSTTTALLADTLLSFAGFLRGEPAPGIPRIRALIESARHSPPTDPRLALLLASAGLSTADHRGSYELADALVADCRARGLLGSLPGALLVLARSRMFLGHHREAEATAVEGLRLARETGQRHTADHFTCLLAWLAAVSGDPSYHRAPAPPSDTVGADLANWARGLADLASGRYASALEHLTAGKPHASLIATYLAAPDEVEAAVRCARPDRAAAAFHRFDAWAAQTGRATPEAIAHRCRALLLPPGSRDDDRQAHFEAAMYAHRLDPQPYEQARTELLYGGWLRRTRRKRAARELLHAARERFAHLGARPWARRAAAELRATGDPAPTGTEKHTPYDLLTTQERQVARLASRGVSNRDIAAQLFLSPRTVGNHLYRAFRKLGITSRHDLGALLGHDAP</sequence>
<dbReference type="PRINTS" id="PR00038">
    <property type="entry name" value="HTHLUXR"/>
</dbReference>
<keyword evidence="2" id="KW-0067">ATP-binding</keyword>
<evidence type="ECO:0000256" key="1">
    <source>
        <dbReference type="ARBA" id="ARBA00022741"/>
    </source>
</evidence>
<dbReference type="OrthoDB" id="483at2"/>
<dbReference type="Gene3D" id="1.10.10.10">
    <property type="entry name" value="Winged helix-like DNA-binding domain superfamily/Winged helix DNA-binding domain"/>
    <property type="match status" value="1"/>
</dbReference>
<dbReference type="EMBL" id="VDLX02000004">
    <property type="protein sequence ID" value="KAB8195307.1"/>
    <property type="molecule type" value="Genomic_DNA"/>
</dbReference>
<dbReference type="CDD" id="cd06170">
    <property type="entry name" value="LuxR_C_like"/>
    <property type="match status" value="1"/>
</dbReference>
<evidence type="ECO:0000256" key="3">
    <source>
        <dbReference type="SAM" id="MobiDB-lite"/>
    </source>
</evidence>
<dbReference type="Proteomes" id="UP000312512">
    <property type="component" value="Unassembled WGS sequence"/>
</dbReference>
<dbReference type="GO" id="GO:0005737">
    <property type="term" value="C:cytoplasm"/>
    <property type="evidence" value="ECO:0007669"/>
    <property type="project" value="TreeGrafter"/>
</dbReference>
<evidence type="ECO:0000256" key="2">
    <source>
        <dbReference type="ARBA" id="ARBA00022840"/>
    </source>
</evidence>
<dbReference type="PANTHER" id="PTHR16305">
    <property type="entry name" value="TESTICULAR SOLUBLE ADENYLYL CYCLASE"/>
    <property type="match status" value="1"/>
</dbReference>
<dbReference type="Pfam" id="PF13191">
    <property type="entry name" value="AAA_16"/>
    <property type="match status" value="1"/>
</dbReference>
<dbReference type="GO" id="GO:0006355">
    <property type="term" value="P:regulation of DNA-templated transcription"/>
    <property type="evidence" value="ECO:0007669"/>
    <property type="project" value="InterPro"/>
</dbReference>
<dbReference type="PROSITE" id="PS50043">
    <property type="entry name" value="HTH_LUXR_2"/>
    <property type="match status" value="1"/>
</dbReference>
<feature type="region of interest" description="Disordered" evidence="3">
    <location>
        <begin position="473"/>
        <end position="508"/>
    </location>
</feature>
<dbReference type="InterPro" id="IPR016032">
    <property type="entry name" value="Sig_transdc_resp-reg_C-effctor"/>
</dbReference>
<protein>
    <submittedName>
        <fullName evidence="4">AAA family ATPase</fullName>
    </submittedName>
</protein>
<gene>
    <name evidence="4" type="ORF">FH608_013180</name>
</gene>
<proteinExistence type="predicted"/>
<keyword evidence="5" id="KW-1185">Reference proteome</keyword>
<keyword evidence="1" id="KW-0547">Nucleotide-binding</keyword>
<dbReference type="AlphaFoldDB" id="A0A5C4WNK1"/>
<dbReference type="InterPro" id="IPR000792">
    <property type="entry name" value="Tscrpt_reg_LuxR_C"/>
</dbReference>
<reference evidence="4 5" key="1">
    <citation type="submission" date="2019-10" db="EMBL/GenBank/DDBJ databases">
        <title>Nonomuraea sp. nov., isolated from Phyllanthus amarus.</title>
        <authorList>
            <person name="Klykleung N."/>
            <person name="Tanasupawat S."/>
        </authorList>
    </citation>
    <scope>NUCLEOTIDE SEQUENCE [LARGE SCALE GENOMIC DNA]</scope>
    <source>
        <strain evidence="4 5">PA1-10</strain>
    </source>
</reference>
<dbReference type="PROSITE" id="PS00622">
    <property type="entry name" value="HTH_LUXR_1"/>
    <property type="match status" value="1"/>
</dbReference>